<comment type="caution">
    <text evidence="1">The sequence shown here is derived from an EMBL/GenBank/DDBJ whole genome shotgun (WGS) entry which is preliminary data.</text>
</comment>
<accession>A0A9Q3EUY5</accession>
<name>A0A9Q3EUY5_9BASI</name>
<gene>
    <name evidence="1" type="ORF">O181_067444</name>
</gene>
<proteinExistence type="predicted"/>
<dbReference type="AlphaFoldDB" id="A0A9Q3EUY5"/>
<sequence>MYFYKVRWYKTLSPIEKTIYIYCTNLAFLPDAAQSLEAKIHPGEKCSDKQFNNKYKYDILKLYEVSEDKESVYEEYEEGEDVNESIDLEAKAQMGIRMGRSSSMALESMSMRIVNL</sequence>
<evidence type="ECO:0000313" key="2">
    <source>
        <dbReference type="Proteomes" id="UP000765509"/>
    </source>
</evidence>
<dbReference type="Proteomes" id="UP000765509">
    <property type="component" value="Unassembled WGS sequence"/>
</dbReference>
<keyword evidence="2" id="KW-1185">Reference proteome</keyword>
<protein>
    <submittedName>
        <fullName evidence="1">Uncharacterized protein</fullName>
    </submittedName>
</protein>
<dbReference type="OrthoDB" id="2506837at2759"/>
<evidence type="ECO:0000313" key="1">
    <source>
        <dbReference type="EMBL" id="MBW0527729.1"/>
    </source>
</evidence>
<dbReference type="EMBL" id="AVOT02033775">
    <property type="protein sequence ID" value="MBW0527729.1"/>
    <property type="molecule type" value="Genomic_DNA"/>
</dbReference>
<organism evidence="1 2">
    <name type="scientific">Austropuccinia psidii MF-1</name>
    <dbReference type="NCBI Taxonomy" id="1389203"/>
    <lineage>
        <taxon>Eukaryota</taxon>
        <taxon>Fungi</taxon>
        <taxon>Dikarya</taxon>
        <taxon>Basidiomycota</taxon>
        <taxon>Pucciniomycotina</taxon>
        <taxon>Pucciniomycetes</taxon>
        <taxon>Pucciniales</taxon>
        <taxon>Sphaerophragmiaceae</taxon>
        <taxon>Austropuccinia</taxon>
    </lineage>
</organism>
<reference evidence="1" key="1">
    <citation type="submission" date="2021-03" db="EMBL/GenBank/DDBJ databases">
        <title>Draft genome sequence of rust myrtle Austropuccinia psidii MF-1, a brazilian biotype.</title>
        <authorList>
            <person name="Quecine M.C."/>
            <person name="Pachon D.M.R."/>
            <person name="Bonatelli M.L."/>
            <person name="Correr F.H."/>
            <person name="Franceschini L.M."/>
            <person name="Leite T.F."/>
            <person name="Margarido G.R.A."/>
            <person name="Almeida C.A."/>
            <person name="Ferrarezi J.A."/>
            <person name="Labate C.A."/>
        </authorList>
    </citation>
    <scope>NUCLEOTIDE SEQUENCE</scope>
    <source>
        <strain evidence="1">MF-1</strain>
    </source>
</reference>